<gene>
    <name evidence="3" type="ORF">EV192_102261</name>
</gene>
<organism evidence="3 4">
    <name type="scientific">Actinocrispum wychmicini</name>
    <dbReference type="NCBI Taxonomy" id="1213861"/>
    <lineage>
        <taxon>Bacteria</taxon>
        <taxon>Bacillati</taxon>
        <taxon>Actinomycetota</taxon>
        <taxon>Actinomycetes</taxon>
        <taxon>Pseudonocardiales</taxon>
        <taxon>Pseudonocardiaceae</taxon>
        <taxon>Actinocrispum</taxon>
    </lineage>
</organism>
<dbReference type="InterPro" id="IPR001789">
    <property type="entry name" value="Sig_transdc_resp-reg_receiver"/>
</dbReference>
<keyword evidence="1" id="KW-0597">Phosphoprotein</keyword>
<accession>A0A4R2JRI0</accession>
<dbReference type="PROSITE" id="PS50110">
    <property type="entry name" value="RESPONSE_REGULATORY"/>
    <property type="match status" value="1"/>
</dbReference>
<dbReference type="OrthoDB" id="4207630at2"/>
<feature type="modified residue" description="4-aspartylphosphate" evidence="1">
    <location>
        <position position="51"/>
    </location>
</feature>
<reference evidence="3 4" key="1">
    <citation type="submission" date="2019-03" db="EMBL/GenBank/DDBJ databases">
        <title>Genomic Encyclopedia of Type Strains, Phase IV (KMG-IV): sequencing the most valuable type-strain genomes for metagenomic binning, comparative biology and taxonomic classification.</title>
        <authorList>
            <person name="Goeker M."/>
        </authorList>
    </citation>
    <scope>NUCLEOTIDE SEQUENCE [LARGE SCALE GENOMIC DNA]</scope>
    <source>
        <strain evidence="3 4">DSM 45934</strain>
    </source>
</reference>
<dbReference type="AlphaFoldDB" id="A0A4R2JRI0"/>
<keyword evidence="4" id="KW-1185">Reference proteome</keyword>
<feature type="domain" description="Response regulatory" evidence="2">
    <location>
        <begin position="2"/>
        <end position="121"/>
    </location>
</feature>
<evidence type="ECO:0000313" key="3">
    <source>
        <dbReference type="EMBL" id="TCO62124.1"/>
    </source>
</evidence>
<dbReference type="SUPFAM" id="SSF52172">
    <property type="entry name" value="CheY-like"/>
    <property type="match status" value="1"/>
</dbReference>
<dbReference type="RefSeq" id="WP_132113661.1">
    <property type="nucleotide sequence ID" value="NZ_SLWS01000002.1"/>
</dbReference>
<dbReference type="EMBL" id="SLWS01000002">
    <property type="protein sequence ID" value="TCO62124.1"/>
    <property type="molecule type" value="Genomic_DNA"/>
</dbReference>
<dbReference type="Gene3D" id="3.40.50.2300">
    <property type="match status" value="1"/>
</dbReference>
<evidence type="ECO:0000259" key="2">
    <source>
        <dbReference type="PROSITE" id="PS50110"/>
    </source>
</evidence>
<dbReference type="InterPro" id="IPR011006">
    <property type="entry name" value="CheY-like_superfamily"/>
</dbReference>
<comment type="caution">
    <text evidence="3">The sequence shown here is derived from an EMBL/GenBank/DDBJ whole genome shotgun (WGS) entry which is preliminary data.</text>
</comment>
<evidence type="ECO:0000313" key="4">
    <source>
        <dbReference type="Proteomes" id="UP000295680"/>
    </source>
</evidence>
<protein>
    <submittedName>
        <fullName evidence="3">Response regulator receiver domain-containing protein</fullName>
    </submittedName>
</protein>
<sequence length="266" mass="30077">MRIVVVDDILEIGHTVAQSLRGTAHDVHTLLTPRALAVALREQRFDLAFVDVDFSYESPETGLTALRHLAAHGVPSVIYSADSEDNRVLFLLAAFQFYRPLTLLSKRANADEIRELVDDFQRSGMTTVTDKEGDRYRSRDRPSLLDGLVRSPVDLTIWENLSTHVTRTEIAMASFVSPRTVDYFLAEHYDAMLAIQSLHSRAPIISVLPDGDGSKKHFLAPMHAFAVTHFRFFQDPEVRALVVERPVVRVSTEASRGVQRRRGRRR</sequence>
<dbReference type="GO" id="GO:0000160">
    <property type="term" value="P:phosphorelay signal transduction system"/>
    <property type="evidence" value="ECO:0007669"/>
    <property type="project" value="InterPro"/>
</dbReference>
<proteinExistence type="predicted"/>
<name>A0A4R2JRI0_9PSEU</name>
<evidence type="ECO:0000256" key="1">
    <source>
        <dbReference type="PROSITE-ProRule" id="PRU00169"/>
    </source>
</evidence>
<dbReference type="Proteomes" id="UP000295680">
    <property type="component" value="Unassembled WGS sequence"/>
</dbReference>